<dbReference type="InterPro" id="IPR010987">
    <property type="entry name" value="Glutathione-S-Trfase_C-like"/>
</dbReference>
<evidence type="ECO:0000256" key="1">
    <source>
        <dbReference type="ARBA" id="ARBA00012452"/>
    </source>
</evidence>
<dbReference type="PROSITE" id="PS50405">
    <property type="entry name" value="GST_CTER"/>
    <property type="match status" value="1"/>
</dbReference>
<evidence type="ECO:0000313" key="5">
    <source>
        <dbReference type="EMBL" id="RAL17024.1"/>
    </source>
</evidence>
<dbReference type="InterPro" id="IPR004046">
    <property type="entry name" value="GST_C"/>
</dbReference>
<dbReference type="PANTHER" id="PTHR44051:SF20">
    <property type="entry name" value="GLUTATHIONE TRANSFERASE 1 (EUROFUNG)"/>
    <property type="match status" value="1"/>
</dbReference>
<dbReference type="AlphaFoldDB" id="A0A395IFR1"/>
<accession>A0A395IFR1</accession>
<evidence type="ECO:0000259" key="4">
    <source>
        <dbReference type="PROSITE" id="PS50405"/>
    </source>
</evidence>
<keyword evidence="2" id="KW-0808">Transferase</keyword>
<dbReference type="STRING" id="1450537.A0A395IFR1"/>
<dbReference type="GeneID" id="37198829"/>
<proteinExistence type="predicted"/>
<name>A0A395IFR1_ASPHC</name>
<dbReference type="Proteomes" id="UP000248961">
    <property type="component" value="Unassembled WGS sequence"/>
</dbReference>
<comment type="catalytic activity">
    <reaction evidence="3">
        <text>RX + glutathione = an S-substituted glutathione + a halide anion + H(+)</text>
        <dbReference type="Rhea" id="RHEA:16437"/>
        <dbReference type="ChEBI" id="CHEBI:15378"/>
        <dbReference type="ChEBI" id="CHEBI:16042"/>
        <dbReference type="ChEBI" id="CHEBI:17792"/>
        <dbReference type="ChEBI" id="CHEBI:57925"/>
        <dbReference type="ChEBI" id="CHEBI:90779"/>
        <dbReference type="EC" id="2.5.1.18"/>
    </reaction>
</comment>
<dbReference type="GO" id="GO:0004364">
    <property type="term" value="F:glutathione transferase activity"/>
    <property type="evidence" value="ECO:0007669"/>
    <property type="project" value="UniProtKB-EC"/>
</dbReference>
<dbReference type="RefSeq" id="XP_025556178.1">
    <property type="nucleotide sequence ID" value="XM_025694540.1"/>
</dbReference>
<evidence type="ECO:0000313" key="6">
    <source>
        <dbReference type="Proteomes" id="UP000248961"/>
    </source>
</evidence>
<gene>
    <name evidence="5" type="ORF">BO97DRAFT_402588</name>
</gene>
<protein>
    <recommendedName>
        <fullName evidence="1">glutathione transferase</fullName>
        <ecNumber evidence="1">2.5.1.18</ecNumber>
    </recommendedName>
</protein>
<keyword evidence="6" id="KW-1185">Reference proteome</keyword>
<dbReference type="OrthoDB" id="4500959at2759"/>
<dbReference type="Gene3D" id="1.20.1050.130">
    <property type="match status" value="1"/>
</dbReference>
<evidence type="ECO:0000256" key="3">
    <source>
        <dbReference type="ARBA" id="ARBA00047960"/>
    </source>
</evidence>
<dbReference type="EMBL" id="KZ824268">
    <property type="protein sequence ID" value="RAL17024.1"/>
    <property type="molecule type" value="Genomic_DNA"/>
</dbReference>
<dbReference type="PANTHER" id="PTHR44051">
    <property type="entry name" value="GLUTATHIONE S-TRANSFERASE-RELATED"/>
    <property type="match status" value="1"/>
</dbReference>
<dbReference type="VEuPathDB" id="FungiDB:BO97DRAFT_402588"/>
<dbReference type="SUPFAM" id="SSF52833">
    <property type="entry name" value="Thioredoxin-like"/>
    <property type="match status" value="1"/>
</dbReference>
<feature type="domain" description="GST C-terminal" evidence="4">
    <location>
        <begin position="86"/>
        <end position="205"/>
    </location>
</feature>
<sequence length="434" mass="48168">MPRTMHIELLPTDANAWSIITILEELGIPYTTTLPNRTSSSFHQQLPTLTDPSTSITLSHTSAIIHYLVDRYDHPRVNLGASTTTTIQERYLLNQWLHFQTTLQEVLCSREERSDSGSDEPTSRPHQLLATLDTALVNKTWLVGERCSYADLAFLPGLSRELSPASEHLLERYPWVRAWRDRMETRGSWERVLSAWRSLQRVGGGESLIEKEEESDWEEIEGVSACSVVTEREDHELRVLVPVSVAVPARAGEDDDLEEREGMLPCAAAFMMQASQRTAGGEGKVERHEDDDEEREGILPCAGLGAQRHSTIPPRMRTDELEDEDEEREGILPCGAAFALHASRVAAASGTVGASEGGDDDEKEGILPCGAFAARAKQVAPVTTQVEEDDDVEREGMLPCAGFGMQTKYETVIAEEDDFEREAMPPCSLIGMVY</sequence>
<dbReference type="SUPFAM" id="SSF47616">
    <property type="entry name" value="GST C-terminal domain-like"/>
    <property type="match status" value="1"/>
</dbReference>
<evidence type="ECO:0000256" key="2">
    <source>
        <dbReference type="ARBA" id="ARBA00022679"/>
    </source>
</evidence>
<dbReference type="EC" id="2.5.1.18" evidence="1"/>
<dbReference type="InterPro" id="IPR036249">
    <property type="entry name" value="Thioredoxin-like_sf"/>
</dbReference>
<reference evidence="5 6" key="1">
    <citation type="submission" date="2018-02" db="EMBL/GenBank/DDBJ databases">
        <title>The genomes of Aspergillus section Nigri reveals drivers in fungal speciation.</title>
        <authorList>
            <consortium name="DOE Joint Genome Institute"/>
            <person name="Vesth T.C."/>
            <person name="Nybo J."/>
            <person name="Theobald S."/>
            <person name="Brandl J."/>
            <person name="Frisvad J.C."/>
            <person name="Nielsen K.F."/>
            <person name="Lyhne E.K."/>
            <person name="Kogle M.E."/>
            <person name="Kuo A."/>
            <person name="Riley R."/>
            <person name="Clum A."/>
            <person name="Nolan M."/>
            <person name="Lipzen A."/>
            <person name="Salamov A."/>
            <person name="Henrissat B."/>
            <person name="Wiebenga A."/>
            <person name="De vries R.P."/>
            <person name="Grigoriev I.V."/>
            <person name="Mortensen U.H."/>
            <person name="Andersen M.R."/>
            <person name="Baker S.E."/>
        </authorList>
    </citation>
    <scope>NUCLEOTIDE SEQUENCE [LARGE SCALE GENOMIC DNA]</scope>
    <source>
        <strain evidence="5 6">CBS 101889</strain>
    </source>
</reference>
<dbReference type="Pfam" id="PF00043">
    <property type="entry name" value="GST_C"/>
    <property type="match status" value="1"/>
</dbReference>
<dbReference type="InterPro" id="IPR036282">
    <property type="entry name" value="Glutathione-S-Trfase_C_sf"/>
</dbReference>
<organism evidence="5 6">
    <name type="scientific">Aspergillus homomorphus (strain CBS 101889)</name>
    <dbReference type="NCBI Taxonomy" id="1450537"/>
    <lineage>
        <taxon>Eukaryota</taxon>
        <taxon>Fungi</taxon>
        <taxon>Dikarya</taxon>
        <taxon>Ascomycota</taxon>
        <taxon>Pezizomycotina</taxon>
        <taxon>Eurotiomycetes</taxon>
        <taxon>Eurotiomycetidae</taxon>
        <taxon>Eurotiales</taxon>
        <taxon>Aspergillaceae</taxon>
        <taxon>Aspergillus</taxon>
        <taxon>Aspergillus subgen. Circumdati</taxon>
    </lineage>
</organism>